<comment type="caution">
    <text evidence="13">The sequence shown here is derived from an EMBL/GenBank/DDBJ whole genome shotgun (WGS) entry which is preliminary data.</text>
</comment>
<comment type="cofactor">
    <cofactor evidence="1">
        <name>Mg(2+)</name>
        <dbReference type="ChEBI" id="CHEBI:18420"/>
    </cofactor>
</comment>
<dbReference type="EC" id="2.5.1.10" evidence="3"/>
<dbReference type="NCBIfam" id="NF045485">
    <property type="entry name" value="FPPsyn"/>
    <property type="match status" value="1"/>
</dbReference>
<comment type="similarity">
    <text evidence="2 12">Belongs to the FPP/GGPP synthase family.</text>
</comment>
<evidence type="ECO:0000256" key="4">
    <source>
        <dbReference type="ARBA" id="ARBA00015100"/>
    </source>
</evidence>
<dbReference type="PANTHER" id="PTHR43281">
    <property type="entry name" value="FARNESYL DIPHOSPHATE SYNTHASE"/>
    <property type="match status" value="1"/>
</dbReference>
<reference evidence="13" key="1">
    <citation type="submission" date="2020-09" db="EMBL/GenBank/DDBJ databases">
        <title>Bacillus faecalis sp. nov., a moderately halophilic bacterium isolated from cow faeces.</title>
        <authorList>
            <person name="Jiang L."/>
            <person name="Lee J."/>
        </authorList>
    </citation>
    <scope>NUCLEOTIDE SEQUENCE</scope>
    <source>
        <strain evidence="13">AGMB 02131</strain>
    </source>
</reference>
<dbReference type="InterPro" id="IPR053378">
    <property type="entry name" value="Prenyl_diphosphate_synthase"/>
</dbReference>
<dbReference type="CDD" id="cd00685">
    <property type="entry name" value="Trans_IPPS_HT"/>
    <property type="match status" value="1"/>
</dbReference>
<protein>
    <recommendedName>
        <fullName evidence="4">Farnesyl diphosphate synthase</fullName>
        <ecNumber evidence="3">2.5.1.10</ecNumber>
    </recommendedName>
    <alternativeName>
        <fullName evidence="10">(2E,6E)-farnesyl diphosphate synthase</fullName>
    </alternativeName>
    <alternativeName>
        <fullName evidence="9">Geranyltranstransferase</fullName>
    </alternativeName>
</protein>
<dbReference type="GO" id="GO:0004337">
    <property type="term" value="F:(2E,6E)-farnesyl diphosphate synthase activity"/>
    <property type="evidence" value="ECO:0007669"/>
    <property type="project" value="UniProtKB-EC"/>
</dbReference>
<name>A0A927CWL2_9BACI</name>
<dbReference type="PROSITE" id="PS00723">
    <property type="entry name" value="POLYPRENYL_SYNTHASE_1"/>
    <property type="match status" value="1"/>
</dbReference>
<evidence type="ECO:0000256" key="11">
    <source>
        <dbReference type="ARBA" id="ARBA00049399"/>
    </source>
</evidence>
<comment type="catalytic activity">
    <reaction evidence="11">
        <text>isopentenyl diphosphate + (2E)-geranyl diphosphate = (2E,6E)-farnesyl diphosphate + diphosphate</text>
        <dbReference type="Rhea" id="RHEA:19361"/>
        <dbReference type="ChEBI" id="CHEBI:33019"/>
        <dbReference type="ChEBI" id="CHEBI:58057"/>
        <dbReference type="ChEBI" id="CHEBI:128769"/>
        <dbReference type="ChEBI" id="CHEBI:175763"/>
        <dbReference type="EC" id="2.5.1.10"/>
    </reaction>
</comment>
<keyword evidence="6" id="KW-0479">Metal-binding</keyword>
<dbReference type="Gene3D" id="1.10.600.10">
    <property type="entry name" value="Farnesyl Diphosphate Synthase"/>
    <property type="match status" value="1"/>
</dbReference>
<dbReference type="Proteomes" id="UP000602076">
    <property type="component" value="Unassembled WGS sequence"/>
</dbReference>
<evidence type="ECO:0000256" key="8">
    <source>
        <dbReference type="ARBA" id="ARBA00023229"/>
    </source>
</evidence>
<evidence type="ECO:0000313" key="13">
    <source>
        <dbReference type="EMBL" id="MBD3108087.1"/>
    </source>
</evidence>
<dbReference type="GO" id="GO:0016114">
    <property type="term" value="P:terpenoid biosynthetic process"/>
    <property type="evidence" value="ECO:0007669"/>
    <property type="project" value="UniProtKB-ARBA"/>
</dbReference>
<evidence type="ECO:0000256" key="3">
    <source>
        <dbReference type="ARBA" id="ARBA00012439"/>
    </source>
</evidence>
<keyword evidence="5 12" id="KW-0808">Transferase</keyword>
<evidence type="ECO:0000256" key="12">
    <source>
        <dbReference type="RuleBase" id="RU004466"/>
    </source>
</evidence>
<dbReference type="GO" id="GO:0005737">
    <property type="term" value="C:cytoplasm"/>
    <property type="evidence" value="ECO:0007669"/>
    <property type="project" value="UniProtKB-ARBA"/>
</dbReference>
<evidence type="ECO:0000256" key="2">
    <source>
        <dbReference type="ARBA" id="ARBA00006706"/>
    </source>
</evidence>
<dbReference type="SUPFAM" id="SSF48576">
    <property type="entry name" value="Terpenoid synthases"/>
    <property type="match status" value="1"/>
</dbReference>
<dbReference type="EMBL" id="JACXSI010000013">
    <property type="protein sequence ID" value="MBD3108087.1"/>
    <property type="molecule type" value="Genomic_DNA"/>
</dbReference>
<evidence type="ECO:0000256" key="9">
    <source>
        <dbReference type="ARBA" id="ARBA00032380"/>
    </source>
</evidence>
<dbReference type="GO" id="GO:0046872">
    <property type="term" value="F:metal ion binding"/>
    <property type="evidence" value="ECO:0007669"/>
    <property type="project" value="UniProtKB-KW"/>
</dbReference>
<evidence type="ECO:0000256" key="1">
    <source>
        <dbReference type="ARBA" id="ARBA00001946"/>
    </source>
</evidence>
<dbReference type="SFLD" id="SFLDG01017">
    <property type="entry name" value="Polyprenyl_Transferase_Like"/>
    <property type="match status" value="1"/>
</dbReference>
<accession>A0A927CWL2</accession>
<sequence>MSSLSFRQFLQTHKELIEQELKKYIEQLNAPAVLKEAMDYSLQAGGKRIRPMLVFSVLDALGKDTSIGLPVACSIEMIHTYSLIHDDLPGMDNDSLRRGKPTNHIVFGEANAILAGDALLTLSFGVLSEMNQTEVTAEQQIAIMQVIAQCAGAEGMIGGQTVDMASEGKTISLEELEYIHEHKTGKLLSASIITGAILGGADNDQLDALRKFSKHLGLAFQIRDDILDVEGNEELIGKPVGSDVDNNKSTYPALLTLNGAKEKLAAEINQAIHALESIRFENSYLMDLTKLVAERNM</sequence>
<dbReference type="PROSITE" id="PS00444">
    <property type="entry name" value="POLYPRENYL_SYNTHASE_2"/>
    <property type="match status" value="1"/>
</dbReference>
<dbReference type="InterPro" id="IPR008949">
    <property type="entry name" value="Isoprenoid_synthase_dom_sf"/>
</dbReference>
<evidence type="ECO:0000313" key="14">
    <source>
        <dbReference type="Proteomes" id="UP000602076"/>
    </source>
</evidence>
<evidence type="ECO:0000256" key="6">
    <source>
        <dbReference type="ARBA" id="ARBA00022723"/>
    </source>
</evidence>
<dbReference type="AlphaFoldDB" id="A0A927CWL2"/>
<gene>
    <name evidence="13" type="ORF">IEO70_06880</name>
</gene>
<evidence type="ECO:0000256" key="10">
    <source>
        <dbReference type="ARBA" id="ARBA00032873"/>
    </source>
</evidence>
<dbReference type="InterPro" id="IPR000092">
    <property type="entry name" value="Polyprenyl_synt"/>
</dbReference>
<evidence type="ECO:0000256" key="5">
    <source>
        <dbReference type="ARBA" id="ARBA00022679"/>
    </source>
</evidence>
<proteinExistence type="inferred from homology"/>
<dbReference type="InterPro" id="IPR033749">
    <property type="entry name" value="Polyprenyl_synt_CS"/>
</dbReference>
<keyword evidence="8" id="KW-0414">Isoprene biosynthesis</keyword>
<dbReference type="RefSeq" id="WP_190997633.1">
    <property type="nucleotide sequence ID" value="NZ_JACXSI010000013.1"/>
</dbReference>
<evidence type="ECO:0000256" key="7">
    <source>
        <dbReference type="ARBA" id="ARBA00022842"/>
    </source>
</evidence>
<dbReference type="PANTHER" id="PTHR43281:SF1">
    <property type="entry name" value="FARNESYL DIPHOSPHATE SYNTHASE"/>
    <property type="match status" value="1"/>
</dbReference>
<organism evidence="13 14">
    <name type="scientific">Peribacillus faecalis</name>
    <dbReference type="NCBI Taxonomy" id="2772559"/>
    <lineage>
        <taxon>Bacteria</taxon>
        <taxon>Bacillati</taxon>
        <taxon>Bacillota</taxon>
        <taxon>Bacilli</taxon>
        <taxon>Bacillales</taxon>
        <taxon>Bacillaceae</taxon>
        <taxon>Peribacillus</taxon>
    </lineage>
</organism>
<dbReference type="FunFam" id="1.10.600.10:FF:000001">
    <property type="entry name" value="Geranylgeranyl diphosphate synthase"/>
    <property type="match status" value="1"/>
</dbReference>
<dbReference type="Pfam" id="PF00348">
    <property type="entry name" value="polyprenyl_synt"/>
    <property type="match status" value="1"/>
</dbReference>
<dbReference type="SFLD" id="SFLDS00005">
    <property type="entry name" value="Isoprenoid_Synthase_Type_I"/>
    <property type="match status" value="1"/>
</dbReference>
<keyword evidence="14" id="KW-1185">Reference proteome</keyword>
<keyword evidence="7" id="KW-0460">Magnesium</keyword>